<evidence type="ECO:0000259" key="8">
    <source>
        <dbReference type="SMART" id="SM00752"/>
    </source>
</evidence>
<keyword evidence="6" id="KW-0456">Lyase</keyword>
<dbReference type="PANTHER" id="PTHR12639">
    <property type="entry name" value="VITAMIN K-DEPENDENT GAMMA-CARBOXYLASE"/>
    <property type="match status" value="1"/>
</dbReference>
<evidence type="ECO:0000313" key="10">
    <source>
        <dbReference type="Proteomes" id="UP001172083"/>
    </source>
</evidence>
<dbReference type="Proteomes" id="UP001172083">
    <property type="component" value="Unassembled WGS sequence"/>
</dbReference>
<accession>A0ABT8L1F7</accession>
<dbReference type="InterPro" id="IPR011020">
    <property type="entry name" value="HTTM-like"/>
</dbReference>
<dbReference type="Pfam" id="PF22777">
    <property type="entry name" value="VKGC_lumenal_dom"/>
    <property type="match status" value="1"/>
</dbReference>
<gene>
    <name evidence="9" type="ORF">QQ020_05620</name>
</gene>
<evidence type="ECO:0000256" key="6">
    <source>
        <dbReference type="ARBA" id="ARBA00023239"/>
    </source>
</evidence>
<keyword evidence="10" id="KW-1185">Reference proteome</keyword>
<reference evidence="9" key="1">
    <citation type="submission" date="2023-06" db="EMBL/GenBank/DDBJ databases">
        <title>Genomic of Agaribacillus aureum.</title>
        <authorList>
            <person name="Wang G."/>
        </authorList>
    </citation>
    <scope>NUCLEOTIDE SEQUENCE</scope>
    <source>
        <strain evidence="9">BMA12</strain>
    </source>
</reference>
<evidence type="ECO:0000256" key="4">
    <source>
        <dbReference type="ARBA" id="ARBA00023136"/>
    </source>
</evidence>
<feature type="transmembrane region" description="Helical" evidence="7">
    <location>
        <begin position="202"/>
        <end position="226"/>
    </location>
</feature>
<feature type="transmembrane region" description="Helical" evidence="7">
    <location>
        <begin position="69"/>
        <end position="91"/>
    </location>
</feature>
<evidence type="ECO:0000256" key="2">
    <source>
        <dbReference type="ARBA" id="ARBA00022692"/>
    </source>
</evidence>
<dbReference type="RefSeq" id="WP_346756847.1">
    <property type="nucleotide sequence ID" value="NZ_JAUJEB010000001.1"/>
</dbReference>
<keyword evidence="3 7" id="KW-1133">Transmembrane helix</keyword>
<dbReference type="InterPro" id="IPR053935">
    <property type="entry name" value="VKGC_lumenal_dom"/>
</dbReference>
<dbReference type="EMBL" id="JAUJEB010000001">
    <property type="protein sequence ID" value="MDN5211515.1"/>
    <property type="molecule type" value="Genomic_DNA"/>
</dbReference>
<feature type="transmembrane region" description="Helical" evidence="7">
    <location>
        <begin position="111"/>
        <end position="127"/>
    </location>
</feature>
<comment type="subcellular location">
    <subcellularLocation>
        <location evidence="1">Endomembrane system</location>
        <topology evidence="1">Multi-pass membrane protein</topology>
    </subcellularLocation>
</comment>
<evidence type="ECO:0000256" key="3">
    <source>
        <dbReference type="ARBA" id="ARBA00022989"/>
    </source>
</evidence>
<dbReference type="Pfam" id="PF05090">
    <property type="entry name" value="HTTM"/>
    <property type="match status" value="1"/>
</dbReference>
<dbReference type="InterPro" id="IPR007782">
    <property type="entry name" value="VKG_COase"/>
</dbReference>
<feature type="transmembrane region" description="Helical" evidence="7">
    <location>
        <begin position="273"/>
        <end position="292"/>
    </location>
</feature>
<evidence type="ECO:0000256" key="5">
    <source>
        <dbReference type="ARBA" id="ARBA00023157"/>
    </source>
</evidence>
<comment type="caution">
    <text evidence="9">The sequence shown here is derived from an EMBL/GenBank/DDBJ whole genome shotgun (WGS) entry which is preliminary data.</text>
</comment>
<feature type="transmembrane region" description="Helical" evidence="7">
    <location>
        <begin position="304"/>
        <end position="323"/>
    </location>
</feature>
<evidence type="ECO:0000256" key="1">
    <source>
        <dbReference type="ARBA" id="ARBA00004127"/>
    </source>
</evidence>
<keyword evidence="5" id="KW-1015">Disulfide bond</keyword>
<organism evidence="9 10">
    <name type="scientific">Agaribacillus aureus</name>
    <dbReference type="NCBI Taxonomy" id="3051825"/>
    <lineage>
        <taxon>Bacteria</taxon>
        <taxon>Pseudomonadati</taxon>
        <taxon>Bacteroidota</taxon>
        <taxon>Cytophagia</taxon>
        <taxon>Cytophagales</taxon>
        <taxon>Splendidivirgaceae</taxon>
        <taxon>Agaribacillus</taxon>
    </lineage>
</organism>
<feature type="transmembrane region" description="Helical" evidence="7">
    <location>
        <begin position="238"/>
        <end position="267"/>
    </location>
</feature>
<keyword evidence="4 7" id="KW-0472">Membrane</keyword>
<feature type="domain" description="HTTM-like" evidence="8">
    <location>
        <begin position="9"/>
        <end position="269"/>
    </location>
</feature>
<evidence type="ECO:0000256" key="7">
    <source>
        <dbReference type="SAM" id="Phobius"/>
    </source>
</evidence>
<sequence>MRKIINHITSPVSIAPLATFRLLFGFIMLVSILRFMINGWVYDQYIAPKVFFPYYGGEWIQPLGETGMYALFGLMALAALMIMLGLFYRIFSVLFFLSFTYAELIDKTNYLNHYYFVSIVAFLLILVPAHRHFSLDILRKPSLKLSEVPAWTIGIFKCQLGIVYFYAGLAKLNPEWLFEALPLKIWLPANQHFPIVGPLLKYSWVAFAFSWFGAIYDLCIPFFLLYRKTRLYAYAFVILFHISTWLLFPIGMFPFIMILSTLIFFPASFHEKIISGIISVFKALSIFVRSGSAVSLNKYTYNRALLYLLGVHFVIQLLLPFRFSLYPGKLFWTEEGYRFSWRVMLMEKAGYVIFHIEDPETGRKGEAYAHDYLTPNQEKMMSTQPDMILQFAHFLKREYQLKGIKNPTVKAEAYVTLNGGGSRLFIDPNVNLANEKESFKHKSWILPYEENKVLNANNY</sequence>
<protein>
    <submittedName>
        <fullName evidence="9">HTTM domain-containing protein</fullName>
    </submittedName>
</protein>
<feature type="transmembrane region" description="Helical" evidence="7">
    <location>
        <begin position="20"/>
        <end position="42"/>
    </location>
</feature>
<dbReference type="PANTHER" id="PTHR12639:SF7">
    <property type="entry name" value="HTTM DOMAIN-CONTAINING PROTEIN"/>
    <property type="match status" value="1"/>
</dbReference>
<dbReference type="InterPro" id="IPR053934">
    <property type="entry name" value="HTTM_dom"/>
</dbReference>
<dbReference type="SMART" id="SM00752">
    <property type="entry name" value="HTTM"/>
    <property type="match status" value="1"/>
</dbReference>
<keyword evidence="2 7" id="KW-0812">Transmembrane</keyword>
<name>A0ABT8L1F7_9BACT</name>
<evidence type="ECO:0000313" key="9">
    <source>
        <dbReference type="EMBL" id="MDN5211515.1"/>
    </source>
</evidence>
<proteinExistence type="predicted"/>